<dbReference type="RefSeq" id="WP_305731143.1">
    <property type="nucleotide sequence ID" value="NZ_OW150024.1"/>
</dbReference>
<gene>
    <name evidence="1" type="ORF">GEAMG1_0368</name>
</gene>
<organism evidence="1 2">
    <name type="scientific">Trichlorobacter ammonificans</name>
    <dbReference type="NCBI Taxonomy" id="2916410"/>
    <lineage>
        <taxon>Bacteria</taxon>
        <taxon>Pseudomonadati</taxon>
        <taxon>Thermodesulfobacteriota</taxon>
        <taxon>Desulfuromonadia</taxon>
        <taxon>Geobacterales</taxon>
        <taxon>Geobacteraceae</taxon>
        <taxon>Trichlorobacter</taxon>
    </lineage>
</organism>
<accession>A0ABM9D5M0</accession>
<evidence type="ECO:0000313" key="2">
    <source>
        <dbReference type="Proteomes" id="UP001295463"/>
    </source>
</evidence>
<protein>
    <submittedName>
        <fullName evidence="1">Uncharacterized protein</fullName>
    </submittedName>
</protein>
<name>A0ABM9D5M0_9BACT</name>
<reference evidence="1 2" key="1">
    <citation type="submission" date="2022-03" db="EMBL/GenBank/DDBJ databases">
        <authorList>
            <person name="Koch H."/>
        </authorList>
    </citation>
    <scope>NUCLEOTIDE SEQUENCE [LARGE SCALE GENOMIC DNA]</scope>
    <source>
        <strain evidence="1 2">G1</strain>
    </source>
</reference>
<evidence type="ECO:0000313" key="1">
    <source>
        <dbReference type="EMBL" id="CAH2030190.1"/>
    </source>
</evidence>
<keyword evidence="2" id="KW-1185">Reference proteome</keyword>
<proteinExistence type="predicted"/>
<dbReference type="EMBL" id="OW150024">
    <property type="protein sequence ID" value="CAH2030190.1"/>
    <property type="molecule type" value="Genomic_DNA"/>
</dbReference>
<dbReference type="Proteomes" id="UP001295463">
    <property type="component" value="Chromosome"/>
</dbReference>
<sequence>MTASQRTGHTARTALCDERENEAWLRKRMSPYFFQAMADEPAAVATLARELGTLRSNRRLILADRHNRLILACVDQPGSLYESMRGMPLKYRAAILAAEIGASLGCSGNRELDFEEMVRRHLARMDRTGGLQC</sequence>